<evidence type="ECO:0000313" key="16">
    <source>
        <dbReference type="Proteomes" id="UP000790347"/>
    </source>
</evidence>
<evidence type="ECO:0000256" key="10">
    <source>
        <dbReference type="ARBA" id="ARBA00023157"/>
    </source>
</evidence>
<reference evidence="14" key="3">
    <citation type="journal article" date="2021" name="World Allergy Organ. J.">
        <title>Chromosome-level assembly of Dermatophagoides farinae genome and transcriptome reveals two novel allergens Der f 37 and Der f 39.</title>
        <authorList>
            <person name="Chen J."/>
            <person name="Cai Z."/>
            <person name="Fan D."/>
            <person name="Hu J."/>
            <person name="Hou Y."/>
            <person name="He Y."/>
            <person name="Zhang Z."/>
            <person name="Zhao Z."/>
            <person name="Gao P."/>
            <person name="Hu W."/>
            <person name="Sun J."/>
            <person name="Li J."/>
            <person name="Ji K."/>
        </authorList>
    </citation>
    <scope>NUCLEOTIDE SEQUENCE</scope>
    <source>
        <strain evidence="14">JKM2019</strain>
    </source>
</reference>
<evidence type="ECO:0000256" key="2">
    <source>
        <dbReference type="ARBA" id="ARBA00004613"/>
    </source>
</evidence>
<dbReference type="GO" id="GO:0016603">
    <property type="term" value="F:glutaminyl-peptide cyclotransferase activity"/>
    <property type="evidence" value="ECO:0007669"/>
    <property type="project" value="UniProtKB-EC"/>
</dbReference>
<dbReference type="OrthoDB" id="3907302at2759"/>
<dbReference type="EMBL" id="ASGP02000003">
    <property type="protein sequence ID" value="KAH9517664.1"/>
    <property type="molecule type" value="Genomic_DNA"/>
</dbReference>
<evidence type="ECO:0000256" key="7">
    <source>
        <dbReference type="ARBA" id="ARBA00022679"/>
    </source>
</evidence>
<proteinExistence type="inferred from homology"/>
<dbReference type="InterPro" id="IPR007484">
    <property type="entry name" value="Peptidase_M28"/>
</dbReference>
<dbReference type="EC" id="2.3.2.5" evidence="4"/>
<evidence type="ECO:0000256" key="5">
    <source>
        <dbReference type="ARBA" id="ARBA00016861"/>
    </source>
</evidence>
<dbReference type="Gene3D" id="3.40.630.10">
    <property type="entry name" value="Zn peptidases"/>
    <property type="match status" value="1"/>
</dbReference>
<keyword evidence="6" id="KW-0964">Secreted</keyword>
<evidence type="ECO:0000259" key="13">
    <source>
        <dbReference type="Pfam" id="PF04389"/>
    </source>
</evidence>
<keyword evidence="12" id="KW-0732">Signal</keyword>
<evidence type="ECO:0000256" key="8">
    <source>
        <dbReference type="ARBA" id="ARBA00022723"/>
    </source>
</evidence>
<feature type="domain" description="Peptidase M28" evidence="13">
    <location>
        <begin position="127"/>
        <end position="354"/>
    </location>
</feature>
<dbReference type="SUPFAM" id="SSF53187">
    <property type="entry name" value="Zn-dependent exopeptidases"/>
    <property type="match status" value="1"/>
</dbReference>
<gene>
    <name evidence="15" type="ORF">DERF_008312</name>
    <name evidence="14" type="ORF">HUG17_2467</name>
</gene>
<reference evidence="15" key="4">
    <citation type="journal article" date="2022" name="Res Sq">
        <title>Comparative Genomics Reveals Insights into the Divergent Evolution of Astigmatic Mites and Household Pest Adaptations.</title>
        <authorList>
            <person name="Xiong Q."/>
            <person name="Wan A.T.-Y."/>
            <person name="Liu X.-Y."/>
            <person name="Fung C.S.-H."/>
            <person name="Xiao X."/>
            <person name="Malainual N."/>
            <person name="Hou J."/>
            <person name="Wang L."/>
            <person name="Wang M."/>
            <person name="Yang K."/>
            <person name="Cui Y."/>
            <person name="Leung E."/>
            <person name="Nong W."/>
            <person name="Shin S.-K."/>
            <person name="Au S."/>
            <person name="Jeong K.Y."/>
            <person name="Chew F.T."/>
            <person name="Hui J."/>
            <person name="Leung T.F."/>
            <person name="Tungtrongchitr A."/>
            <person name="Zhong N."/>
            <person name="Liu Z."/>
            <person name="Tsui S."/>
        </authorList>
    </citation>
    <scope>NUCLEOTIDE SEQUENCE</scope>
    <source>
        <strain evidence="15">Derf</strain>
        <tissue evidence="15">Whole organism</tissue>
    </source>
</reference>
<comment type="subcellular location">
    <subcellularLocation>
        <location evidence="2">Secreted</location>
    </subcellularLocation>
</comment>
<evidence type="ECO:0000256" key="11">
    <source>
        <dbReference type="ARBA" id="ARBA00023315"/>
    </source>
</evidence>
<dbReference type="Proteomes" id="UP000790347">
    <property type="component" value="Unassembled WGS sequence"/>
</dbReference>
<accession>A0A922L6V2</accession>
<dbReference type="PANTHER" id="PTHR12283:SF6">
    <property type="entry name" value="GLUTAMINYL-PEPTIDE CYCLOTRANSFERASE-RELATED"/>
    <property type="match status" value="1"/>
</dbReference>
<keyword evidence="10" id="KW-1015">Disulfide bond</keyword>
<protein>
    <recommendedName>
        <fullName evidence="5">Glutaminyl-peptide cyclotransferase</fullName>
        <ecNumber evidence="4">2.3.2.5</ecNumber>
    </recommendedName>
</protein>
<dbReference type="AlphaFoldDB" id="A0A922L6V2"/>
<keyword evidence="7" id="KW-0808">Transferase</keyword>
<reference evidence="14" key="2">
    <citation type="submission" date="2020-06" db="EMBL/GenBank/DDBJ databases">
        <authorList>
            <person name="Ji K."/>
            <person name="Li J."/>
        </authorList>
    </citation>
    <scope>NUCLEOTIDE SEQUENCE</scope>
    <source>
        <strain evidence="14">JKM2019</strain>
        <tissue evidence="14">Whole body</tissue>
    </source>
</reference>
<evidence type="ECO:0000256" key="12">
    <source>
        <dbReference type="SAM" id="SignalP"/>
    </source>
</evidence>
<comment type="similarity">
    <text evidence="3">Belongs to the glutaminyl-peptide cyclotransferase family.</text>
</comment>
<keyword evidence="9" id="KW-0862">Zinc</keyword>
<comment type="catalytic activity">
    <reaction evidence="1">
        <text>N-terminal L-glutaminyl-[peptide] = N-terminal 5-oxo-L-prolyl-[peptide] + NH4(+)</text>
        <dbReference type="Rhea" id="RHEA:23652"/>
        <dbReference type="Rhea" id="RHEA-COMP:11736"/>
        <dbReference type="Rhea" id="RHEA-COMP:11846"/>
        <dbReference type="ChEBI" id="CHEBI:28938"/>
        <dbReference type="ChEBI" id="CHEBI:64722"/>
        <dbReference type="ChEBI" id="CHEBI:87215"/>
        <dbReference type="EC" id="2.3.2.5"/>
    </reaction>
</comment>
<dbReference type="PANTHER" id="PTHR12283">
    <property type="entry name" value="GLUTAMINYL-PEPTIDE CYCLOTRANSFERASE"/>
    <property type="match status" value="1"/>
</dbReference>
<name>A0A922L6V2_DERFA</name>
<evidence type="ECO:0000256" key="6">
    <source>
        <dbReference type="ARBA" id="ARBA00022525"/>
    </source>
</evidence>
<dbReference type="GO" id="GO:0005576">
    <property type="term" value="C:extracellular region"/>
    <property type="evidence" value="ECO:0007669"/>
    <property type="project" value="UniProtKB-SubCell"/>
</dbReference>
<dbReference type="InterPro" id="IPR040234">
    <property type="entry name" value="QC/QCL"/>
</dbReference>
<dbReference type="InterPro" id="IPR037457">
    <property type="entry name" value="M28_QC"/>
</dbReference>
<reference evidence="15" key="1">
    <citation type="submission" date="2013-05" db="EMBL/GenBank/DDBJ databases">
        <authorList>
            <person name="Yim A.K.Y."/>
            <person name="Chan T.F."/>
            <person name="Ji K.M."/>
            <person name="Liu X.Y."/>
            <person name="Zhou J.W."/>
            <person name="Li R.Q."/>
            <person name="Yang K.Y."/>
            <person name="Li J."/>
            <person name="Li M."/>
            <person name="Law P.T.W."/>
            <person name="Wu Y.L."/>
            <person name="Cai Z.L."/>
            <person name="Qin H."/>
            <person name="Bao Y."/>
            <person name="Leung R.K.K."/>
            <person name="Ng P.K.S."/>
            <person name="Zou J."/>
            <person name="Zhong X.J."/>
            <person name="Ran P.X."/>
            <person name="Zhong N.S."/>
            <person name="Liu Z.G."/>
            <person name="Tsui S.K.W."/>
        </authorList>
    </citation>
    <scope>NUCLEOTIDE SEQUENCE</scope>
    <source>
        <strain evidence="15">Derf</strain>
        <tissue evidence="15">Whole organism</tissue>
    </source>
</reference>
<dbReference type="FunFam" id="3.40.630.10:FF:000029">
    <property type="entry name" value="Glutaminyl-peptide cyclotransferase"/>
    <property type="match status" value="1"/>
</dbReference>
<keyword evidence="11" id="KW-0012">Acyltransferase</keyword>
<evidence type="ECO:0000256" key="3">
    <source>
        <dbReference type="ARBA" id="ARBA00006014"/>
    </source>
</evidence>
<dbReference type="GO" id="GO:0008270">
    <property type="term" value="F:zinc ion binding"/>
    <property type="evidence" value="ECO:0007669"/>
    <property type="project" value="TreeGrafter"/>
</dbReference>
<evidence type="ECO:0000256" key="9">
    <source>
        <dbReference type="ARBA" id="ARBA00022833"/>
    </source>
</evidence>
<keyword evidence="8" id="KW-0479">Metal-binding</keyword>
<dbReference type="EMBL" id="SDOV01000007">
    <property type="protein sequence ID" value="KAH7638434.1"/>
    <property type="molecule type" value="Genomic_DNA"/>
</dbReference>
<organism evidence="15 16">
    <name type="scientific">Dermatophagoides farinae</name>
    <name type="common">American house dust mite</name>
    <dbReference type="NCBI Taxonomy" id="6954"/>
    <lineage>
        <taxon>Eukaryota</taxon>
        <taxon>Metazoa</taxon>
        <taxon>Ecdysozoa</taxon>
        <taxon>Arthropoda</taxon>
        <taxon>Chelicerata</taxon>
        <taxon>Arachnida</taxon>
        <taxon>Acari</taxon>
        <taxon>Acariformes</taxon>
        <taxon>Sarcoptiformes</taxon>
        <taxon>Astigmata</taxon>
        <taxon>Psoroptidia</taxon>
        <taxon>Analgoidea</taxon>
        <taxon>Pyroglyphidae</taxon>
        <taxon>Dermatophagoidinae</taxon>
        <taxon>Dermatophagoides</taxon>
    </lineage>
</organism>
<comment type="caution">
    <text evidence="15">The sequence shown here is derived from an EMBL/GenBank/DDBJ whole genome shotgun (WGS) entry which is preliminary data.</text>
</comment>
<sequence>MASFWLLLNLLIFLQLIDENCGQFNQPNGRSIRNRNPITTVTSLFRQMTQGESQAGQKLKQWALLNNDDMQRFNQTLERILVPRVADTPSHAIVKNFIVDYLNNLEWLVEQDEFETNTPIGRKKFTNIVATLNPQACKRIVLACHYDSKYFADFDFLGATDSAVPCTMILELIRKLNKELKRHKSLNDDVTLQVIMFDGEEAFHRWSQDDSLYGSRHLAARLNSLSSRSNLCPRGVDTELDRIQVLILLDLIGESSPRFCSFYRSTQKMFDHLERIERKLNRMKLLETRRSSGTNYFSRCSFSTSEIEDDHVPFQKLGVKILHIISTPFPLNWHLEGDDGRNLHHPTINNLMKIFQIFILEELKLI</sequence>
<evidence type="ECO:0000313" key="14">
    <source>
        <dbReference type="EMBL" id="KAH7638434.1"/>
    </source>
</evidence>
<evidence type="ECO:0000313" key="15">
    <source>
        <dbReference type="EMBL" id="KAH9517664.1"/>
    </source>
</evidence>
<evidence type="ECO:0000256" key="4">
    <source>
        <dbReference type="ARBA" id="ARBA00012012"/>
    </source>
</evidence>
<dbReference type="Pfam" id="PF04389">
    <property type="entry name" value="Peptidase_M28"/>
    <property type="match status" value="1"/>
</dbReference>
<dbReference type="CDD" id="cd03880">
    <property type="entry name" value="M28_QC_like"/>
    <property type="match status" value="1"/>
</dbReference>
<keyword evidence="16" id="KW-1185">Reference proteome</keyword>
<feature type="chain" id="PRO_5038324744" description="Glutaminyl-peptide cyclotransferase" evidence="12">
    <location>
        <begin position="23"/>
        <end position="366"/>
    </location>
</feature>
<feature type="signal peptide" evidence="12">
    <location>
        <begin position="1"/>
        <end position="22"/>
    </location>
</feature>
<evidence type="ECO:0000256" key="1">
    <source>
        <dbReference type="ARBA" id="ARBA00000001"/>
    </source>
</evidence>
<dbReference type="Proteomes" id="UP000828236">
    <property type="component" value="Unassembled WGS sequence"/>
</dbReference>